<comment type="caution">
    <text evidence="3">The sequence shown here is derived from an EMBL/GenBank/DDBJ whole genome shotgun (WGS) entry which is preliminary data.</text>
</comment>
<accession>A0AAE1WQE9</accession>
<reference evidence="3" key="2">
    <citation type="journal article" date="2024" name="Plant">
        <title>Genomic evolution and insights into agronomic trait innovations of Sesamum species.</title>
        <authorList>
            <person name="Miao H."/>
            <person name="Wang L."/>
            <person name="Qu L."/>
            <person name="Liu H."/>
            <person name="Sun Y."/>
            <person name="Le M."/>
            <person name="Wang Q."/>
            <person name="Wei S."/>
            <person name="Zheng Y."/>
            <person name="Lin W."/>
            <person name="Duan Y."/>
            <person name="Cao H."/>
            <person name="Xiong S."/>
            <person name="Wang X."/>
            <person name="Wei L."/>
            <person name="Li C."/>
            <person name="Ma Q."/>
            <person name="Ju M."/>
            <person name="Zhao R."/>
            <person name="Li G."/>
            <person name="Mu C."/>
            <person name="Tian Q."/>
            <person name="Mei H."/>
            <person name="Zhang T."/>
            <person name="Gao T."/>
            <person name="Zhang H."/>
        </authorList>
    </citation>
    <scope>NUCLEOTIDE SEQUENCE</scope>
    <source>
        <strain evidence="3">K16</strain>
    </source>
</reference>
<dbReference type="InterPro" id="IPR043502">
    <property type="entry name" value="DNA/RNA_pol_sf"/>
</dbReference>
<evidence type="ECO:0000313" key="4">
    <source>
        <dbReference type="Proteomes" id="UP001289374"/>
    </source>
</evidence>
<dbReference type="Pfam" id="PF17919">
    <property type="entry name" value="RT_RNaseH_2"/>
    <property type="match status" value="1"/>
</dbReference>
<evidence type="ECO:0000313" key="3">
    <source>
        <dbReference type="EMBL" id="KAK4397347.1"/>
    </source>
</evidence>
<gene>
    <name evidence="3" type="ORF">Sango_1571300</name>
</gene>
<dbReference type="AlphaFoldDB" id="A0AAE1WQE9"/>
<sequence length="328" mass="36766">MEASGENAAGPTKSLESVQGHDHASEHQGGETVPGSKNRPITLTWNDSLKEFADKYTPPIYRNQEVSNDELRRNRFERGLRLEIWEKIAIKPPSYGALLEVAPRVEETSLQKSSTEVKRKKLTEAKEWVRLAGLIQRLLVDEGLIRLDLGKDRVQPNHSMENLFPLVPTAVGDILVNIGEPSQLCVVVAVNQDILSRIVLHGEIMPGNLKLQGRAVWKKIHNELSFEELKKRLTSAPILALPSGDGGYVVYTDASRQGLGCVLMQHGRVITYAPRQLRPHEMNYPTHNLELAAIVHALKIWRHYLVFNCLQSYGHFSIGGDFAGYKCN</sequence>
<dbReference type="SUPFAM" id="SSF56672">
    <property type="entry name" value="DNA/RNA polymerases"/>
    <property type="match status" value="1"/>
</dbReference>
<proteinExistence type="predicted"/>
<dbReference type="PANTHER" id="PTHR34072">
    <property type="entry name" value="ENZYMATIC POLYPROTEIN-RELATED"/>
    <property type="match status" value="1"/>
</dbReference>
<organism evidence="3 4">
    <name type="scientific">Sesamum angolense</name>
    <dbReference type="NCBI Taxonomy" id="2727404"/>
    <lineage>
        <taxon>Eukaryota</taxon>
        <taxon>Viridiplantae</taxon>
        <taxon>Streptophyta</taxon>
        <taxon>Embryophyta</taxon>
        <taxon>Tracheophyta</taxon>
        <taxon>Spermatophyta</taxon>
        <taxon>Magnoliopsida</taxon>
        <taxon>eudicotyledons</taxon>
        <taxon>Gunneridae</taxon>
        <taxon>Pentapetalae</taxon>
        <taxon>asterids</taxon>
        <taxon>lamiids</taxon>
        <taxon>Lamiales</taxon>
        <taxon>Pedaliaceae</taxon>
        <taxon>Sesamum</taxon>
    </lineage>
</organism>
<dbReference type="PANTHER" id="PTHR34072:SF52">
    <property type="entry name" value="RIBONUCLEASE H"/>
    <property type="match status" value="1"/>
</dbReference>
<feature type="compositionally biased region" description="Basic and acidic residues" evidence="1">
    <location>
        <begin position="19"/>
        <end position="29"/>
    </location>
</feature>
<dbReference type="Proteomes" id="UP001289374">
    <property type="component" value="Unassembled WGS sequence"/>
</dbReference>
<evidence type="ECO:0000256" key="1">
    <source>
        <dbReference type="SAM" id="MobiDB-lite"/>
    </source>
</evidence>
<dbReference type="EMBL" id="JACGWL010000008">
    <property type="protein sequence ID" value="KAK4397347.1"/>
    <property type="molecule type" value="Genomic_DNA"/>
</dbReference>
<evidence type="ECO:0000259" key="2">
    <source>
        <dbReference type="Pfam" id="PF17919"/>
    </source>
</evidence>
<feature type="domain" description="Reverse transcriptase/retrotransposon-derived protein RNase H-like" evidence="2">
    <location>
        <begin position="223"/>
        <end position="306"/>
    </location>
</feature>
<reference evidence="3" key="1">
    <citation type="submission" date="2020-06" db="EMBL/GenBank/DDBJ databases">
        <authorList>
            <person name="Li T."/>
            <person name="Hu X."/>
            <person name="Zhang T."/>
            <person name="Song X."/>
            <person name="Zhang H."/>
            <person name="Dai N."/>
            <person name="Sheng W."/>
            <person name="Hou X."/>
            <person name="Wei L."/>
        </authorList>
    </citation>
    <scope>NUCLEOTIDE SEQUENCE</scope>
    <source>
        <strain evidence="3">K16</strain>
        <tissue evidence="3">Leaf</tissue>
    </source>
</reference>
<keyword evidence="4" id="KW-1185">Reference proteome</keyword>
<protein>
    <recommendedName>
        <fullName evidence="2">Reverse transcriptase/retrotransposon-derived protein RNase H-like domain-containing protein</fullName>
    </recommendedName>
</protein>
<name>A0AAE1WQE9_9LAMI</name>
<feature type="region of interest" description="Disordered" evidence="1">
    <location>
        <begin position="1"/>
        <end position="40"/>
    </location>
</feature>
<dbReference type="InterPro" id="IPR041577">
    <property type="entry name" value="RT_RNaseH_2"/>
</dbReference>